<reference evidence="1 2" key="1">
    <citation type="submission" date="2020-10" db="EMBL/GenBank/DDBJ databases">
        <title>Phylogeny of dyella-like bacteria.</title>
        <authorList>
            <person name="Fu J."/>
        </authorList>
    </citation>
    <scope>NUCLEOTIDE SEQUENCE [LARGE SCALE GENOMIC DNA]</scope>
    <source>
        <strain evidence="1 2">Gsoil3046</strain>
    </source>
</reference>
<dbReference type="EMBL" id="JADIKM010000002">
    <property type="protein sequence ID" value="MFK2903800.1"/>
    <property type="molecule type" value="Genomic_DNA"/>
</dbReference>
<accession>A0ABW8JVV2</accession>
<evidence type="ECO:0000313" key="1">
    <source>
        <dbReference type="EMBL" id="MFK2903800.1"/>
    </source>
</evidence>
<keyword evidence="2" id="KW-1185">Reference proteome</keyword>
<sequence>MNAKRTCAQVIDLASHPAMRARAARSVSAAVAPDLAQREADDVAIRIAARIARRRARVEPDARDVRVLHFRPWFPLFRLWRRWRLGLPLSRRWCALAKLPSPPSSPGGVVCQLKRSPRPAGVHQWRDFFAVMTRRARRDDRASTR</sequence>
<dbReference type="RefSeq" id="WP_404631681.1">
    <property type="nucleotide sequence ID" value="NZ_JADIKM010000002.1"/>
</dbReference>
<dbReference type="Proteomes" id="UP001620460">
    <property type="component" value="Unassembled WGS sequence"/>
</dbReference>
<comment type="caution">
    <text evidence="1">The sequence shown here is derived from an EMBL/GenBank/DDBJ whole genome shotgun (WGS) entry which is preliminary data.</text>
</comment>
<name>A0ABW8JVV2_9GAMM</name>
<protein>
    <submittedName>
        <fullName evidence="1">Uncharacterized protein</fullName>
    </submittedName>
</protein>
<organism evidence="1 2">
    <name type="scientific">Dyella ginsengisoli</name>
    <dbReference type="NCBI Taxonomy" id="363848"/>
    <lineage>
        <taxon>Bacteria</taxon>
        <taxon>Pseudomonadati</taxon>
        <taxon>Pseudomonadota</taxon>
        <taxon>Gammaproteobacteria</taxon>
        <taxon>Lysobacterales</taxon>
        <taxon>Rhodanobacteraceae</taxon>
        <taxon>Dyella</taxon>
    </lineage>
</organism>
<gene>
    <name evidence="1" type="ORF">ISP17_07480</name>
</gene>
<evidence type="ECO:0000313" key="2">
    <source>
        <dbReference type="Proteomes" id="UP001620460"/>
    </source>
</evidence>
<proteinExistence type="predicted"/>